<evidence type="ECO:0000256" key="1">
    <source>
        <dbReference type="SAM" id="Phobius"/>
    </source>
</evidence>
<name>A0A8I0DSS6_9FIRM</name>
<dbReference type="PROSITE" id="PS51257">
    <property type="entry name" value="PROKAR_LIPOPROTEIN"/>
    <property type="match status" value="1"/>
</dbReference>
<keyword evidence="3" id="KW-1185">Reference proteome</keyword>
<protein>
    <submittedName>
        <fullName evidence="2">Triacylglycerol lipase</fullName>
    </submittedName>
</protein>
<feature type="transmembrane region" description="Helical" evidence="1">
    <location>
        <begin position="38"/>
        <end position="57"/>
    </location>
</feature>
<evidence type="ECO:0000313" key="3">
    <source>
        <dbReference type="Proteomes" id="UP000615234"/>
    </source>
</evidence>
<keyword evidence="1" id="KW-0472">Membrane</keyword>
<dbReference type="Gene3D" id="3.40.50.1820">
    <property type="entry name" value="alpha/beta hydrolase"/>
    <property type="match status" value="1"/>
</dbReference>
<keyword evidence="1" id="KW-0812">Transmembrane</keyword>
<comment type="caution">
    <text evidence="2">The sequence shown here is derived from an EMBL/GenBank/DDBJ whole genome shotgun (WGS) entry which is preliminary data.</text>
</comment>
<reference evidence="2 3" key="1">
    <citation type="submission" date="2020-08" db="EMBL/GenBank/DDBJ databases">
        <title>Genome public.</title>
        <authorList>
            <person name="Liu C."/>
            <person name="Sun Q."/>
        </authorList>
    </citation>
    <scope>NUCLEOTIDE SEQUENCE [LARGE SCALE GENOMIC DNA]</scope>
    <source>
        <strain evidence="2 3">NSJ-10</strain>
    </source>
</reference>
<feature type="transmembrane region" description="Helical" evidence="1">
    <location>
        <begin position="142"/>
        <end position="161"/>
    </location>
</feature>
<feature type="transmembrane region" description="Helical" evidence="1">
    <location>
        <begin position="106"/>
        <end position="130"/>
    </location>
</feature>
<organism evidence="2 3">
    <name type="scientific">Coprococcus hominis</name>
    <name type="common">ex Liu et al. 2022</name>
    <dbReference type="NCBI Taxonomy" id="2763039"/>
    <lineage>
        <taxon>Bacteria</taxon>
        <taxon>Bacillati</taxon>
        <taxon>Bacillota</taxon>
        <taxon>Clostridia</taxon>
        <taxon>Lachnospirales</taxon>
        <taxon>Lachnospiraceae</taxon>
        <taxon>Coprococcus</taxon>
    </lineage>
</organism>
<dbReference type="AlphaFoldDB" id="A0A8I0DSS6"/>
<dbReference type="SUPFAM" id="SSF53474">
    <property type="entry name" value="alpha/beta-Hydrolases"/>
    <property type="match status" value="1"/>
</dbReference>
<gene>
    <name evidence="2" type="ORF">H8S09_01770</name>
</gene>
<proteinExistence type="predicted"/>
<dbReference type="Proteomes" id="UP000615234">
    <property type="component" value="Unassembled WGS sequence"/>
</dbReference>
<sequence>MRKGRLAVVTVFGSLAVGLAACTVLSGRVYNSVLYDIVPWLVTGMVCVIPTVLCGKLETPRLSKCRNGCMQLFVFCVSTVLTIIYTVLCMAKVLPAEYIPTNGKMWVFHILTAILVEAVVFWNGMIRIYLTSEQLGIKWRGIGAVCGMIPVVNLVVLGKILRLTIGEVSFENDKVRLNRERNKEQICKTKYPILLVHGIFFRDFKLLNYWGRIPKELETNGAVLFYGNHQSAASVPACAQELDARIREIVAETGCEKVNVIAHSKGGLDMRYALSELGTDRYVASLTTINTPHRGCEFADYLLNIVPEKEQQSVAKAYNAVFKKLGDDSPDFLLGVKDLTASACKALNDKLHDAQGVLYQSVGSRQNVAGNGRFPLNYTYRLVKYFDGANDGLVGEKSFPWGADFKYLTVEGKRGISHGDVIDLNRENIPGFDVREFYVKLVHDLKTKGY</sequence>
<dbReference type="InterPro" id="IPR029058">
    <property type="entry name" value="AB_hydrolase_fold"/>
</dbReference>
<dbReference type="RefSeq" id="WP_117808510.1">
    <property type="nucleotide sequence ID" value="NZ_JACOOX010000001.1"/>
</dbReference>
<dbReference type="EMBL" id="JACOOX010000001">
    <property type="protein sequence ID" value="MBC5661629.1"/>
    <property type="molecule type" value="Genomic_DNA"/>
</dbReference>
<feature type="transmembrane region" description="Helical" evidence="1">
    <location>
        <begin position="69"/>
        <end position="94"/>
    </location>
</feature>
<accession>A0A8I0DSS6</accession>
<keyword evidence="1" id="KW-1133">Transmembrane helix</keyword>
<evidence type="ECO:0000313" key="2">
    <source>
        <dbReference type="EMBL" id="MBC5661629.1"/>
    </source>
</evidence>